<protein>
    <submittedName>
        <fullName evidence="3">Aldo/keto reductase</fullName>
    </submittedName>
</protein>
<proteinExistence type="predicted"/>
<feature type="region of interest" description="Disordered" evidence="1">
    <location>
        <begin position="44"/>
        <end position="64"/>
    </location>
</feature>
<evidence type="ECO:0000313" key="4">
    <source>
        <dbReference type="Proteomes" id="UP000183487"/>
    </source>
</evidence>
<dbReference type="CDD" id="cd19095">
    <property type="entry name" value="AKR_PA4992-like"/>
    <property type="match status" value="1"/>
</dbReference>
<feature type="domain" description="NADP-dependent oxidoreductase" evidence="2">
    <location>
        <begin position="83"/>
        <end position="327"/>
    </location>
</feature>
<evidence type="ECO:0000259" key="2">
    <source>
        <dbReference type="Pfam" id="PF00248"/>
    </source>
</evidence>
<dbReference type="InterPro" id="IPR006311">
    <property type="entry name" value="TAT_signal"/>
</dbReference>
<reference evidence="4" key="1">
    <citation type="submission" date="2016-10" db="EMBL/GenBank/DDBJ databases">
        <authorList>
            <person name="Varghese N."/>
        </authorList>
    </citation>
    <scope>NUCLEOTIDE SEQUENCE [LARGE SCALE GENOMIC DNA]</scope>
    <source>
        <strain evidence="4">GAS106B</strain>
    </source>
</reference>
<dbReference type="AlphaFoldDB" id="A0A1H1I0K7"/>
<dbReference type="RefSeq" id="WP_074768748.1">
    <property type="nucleotide sequence ID" value="NZ_FNKP01000002.1"/>
</dbReference>
<organism evidence="3 4">
    <name type="scientific">Paraburkholderia fungorum</name>
    <dbReference type="NCBI Taxonomy" id="134537"/>
    <lineage>
        <taxon>Bacteria</taxon>
        <taxon>Pseudomonadati</taxon>
        <taxon>Pseudomonadota</taxon>
        <taxon>Betaproteobacteria</taxon>
        <taxon>Burkholderiales</taxon>
        <taxon>Burkholderiaceae</taxon>
        <taxon>Paraburkholderia</taxon>
    </lineage>
</organism>
<dbReference type="Gene3D" id="3.20.20.100">
    <property type="entry name" value="NADP-dependent oxidoreductase domain"/>
    <property type="match status" value="1"/>
</dbReference>
<dbReference type="EMBL" id="FNKP01000002">
    <property type="protein sequence ID" value="SDR31200.1"/>
    <property type="molecule type" value="Genomic_DNA"/>
</dbReference>
<dbReference type="PANTHER" id="PTHR43638:SF3">
    <property type="entry name" value="ALDEHYDE REDUCTASE"/>
    <property type="match status" value="1"/>
</dbReference>
<dbReference type="PANTHER" id="PTHR43638">
    <property type="entry name" value="OXIDOREDUCTASE, ALDO/KETO REDUCTASE FAMILY PROTEIN"/>
    <property type="match status" value="1"/>
</dbReference>
<dbReference type="Proteomes" id="UP000183487">
    <property type="component" value="Unassembled WGS sequence"/>
</dbReference>
<dbReference type="InterPro" id="IPR036812">
    <property type="entry name" value="NAD(P)_OxRdtase_dom_sf"/>
</dbReference>
<evidence type="ECO:0000313" key="3">
    <source>
        <dbReference type="EMBL" id="SDR31200.1"/>
    </source>
</evidence>
<name>A0A1H1I0K7_9BURK</name>
<dbReference type="Pfam" id="PF00248">
    <property type="entry name" value="Aldo_ket_red"/>
    <property type="match status" value="1"/>
</dbReference>
<gene>
    <name evidence="3" type="ORF">SAMN05443245_4504</name>
</gene>
<dbReference type="InterPro" id="IPR023210">
    <property type="entry name" value="NADP_OxRdtase_dom"/>
</dbReference>
<dbReference type="PROSITE" id="PS51318">
    <property type="entry name" value="TAT"/>
    <property type="match status" value="1"/>
</dbReference>
<sequence length="340" mass="36369">MAFSLKDDAPSLARRRFLRAARRAAIGLPASLALPAWVSAQAQAPASSQPQPQSQLQSQAASPALPRIGQRVIPSTGERLPMVGCGTWRTFDVGNDPAARAQLADVLRILFEAGGSVIDSSPMYGSSEAVAGALLTQLDAHSKAFIATKVWTTGRDAGIAQMEESLRLFQQPRIDLMQVHNLLDWRTQLATLREWKAQGRIRYIGITHYTSSAFDEVEAVMRSEKPDFVQINYAADDRAAEQRILPLAAELGIAVVINQPFGGGGLLARVGKTPLPAWAAEIGCTSWAQILLKFVLAQPAVTVVIPGTGRPQYMADNARAGSGALPDPAMRARIVAAVSG</sequence>
<evidence type="ECO:0000256" key="1">
    <source>
        <dbReference type="SAM" id="MobiDB-lite"/>
    </source>
</evidence>
<accession>A0A1H1I0K7</accession>
<dbReference type="OrthoDB" id="8563187at2"/>
<dbReference type="SUPFAM" id="SSF51430">
    <property type="entry name" value="NAD(P)-linked oxidoreductase"/>
    <property type="match status" value="1"/>
</dbReference>
<keyword evidence="4" id="KW-1185">Reference proteome</keyword>